<proteinExistence type="predicted"/>
<reference evidence="2" key="2">
    <citation type="submission" date="2025-08" db="UniProtKB">
        <authorList>
            <consortium name="Ensembl"/>
        </authorList>
    </citation>
    <scope>IDENTIFICATION</scope>
</reference>
<dbReference type="Ensembl" id="ENSTGET00000006690.1">
    <property type="protein sequence ID" value="ENSTGEP00000005521.1"/>
    <property type="gene ID" value="ENSTGEG00000004576.1"/>
</dbReference>
<organism evidence="2 3">
    <name type="scientific">Theropithecus gelada</name>
    <name type="common">Gelada baboon</name>
    <dbReference type="NCBI Taxonomy" id="9565"/>
    <lineage>
        <taxon>Eukaryota</taxon>
        <taxon>Metazoa</taxon>
        <taxon>Chordata</taxon>
        <taxon>Craniata</taxon>
        <taxon>Vertebrata</taxon>
        <taxon>Euteleostomi</taxon>
        <taxon>Mammalia</taxon>
        <taxon>Eutheria</taxon>
        <taxon>Euarchontoglires</taxon>
        <taxon>Primates</taxon>
        <taxon>Haplorrhini</taxon>
        <taxon>Catarrhini</taxon>
        <taxon>Cercopithecidae</taxon>
        <taxon>Cercopithecinae</taxon>
        <taxon>Theropithecus</taxon>
    </lineage>
</organism>
<protein>
    <submittedName>
        <fullName evidence="2">Uncharacterized protein</fullName>
    </submittedName>
</protein>
<feature type="region of interest" description="Disordered" evidence="1">
    <location>
        <begin position="29"/>
        <end position="92"/>
    </location>
</feature>
<accession>A0A8D2EJD7</accession>
<evidence type="ECO:0000313" key="2">
    <source>
        <dbReference type="Ensembl" id="ENSTGEP00000005521.1"/>
    </source>
</evidence>
<keyword evidence="3" id="KW-1185">Reference proteome</keyword>
<name>A0A8D2EJD7_THEGE</name>
<evidence type="ECO:0000256" key="1">
    <source>
        <dbReference type="SAM" id="MobiDB-lite"/>
    </source>
</evidence>
<evidence type="ECO:0000313" key="3">
    <source>
        <dbReference type="Proteomes" id="UP000694411"/>
    </source>
</evidence>
<dbReference type="AlphaFoldDB" id="A0A8D2EJD7"/>
<sequence length="92" mass="9831">YHHALSPSHFIAVTDTITAAMSFFDGTALREGGSREKPGPSRRRWAGHSSEPWRSPTHPEVGTGFPSSPPGIQAPVFISPGPSPSQWAPPCL</sequence>
<dbReference type="Proteomes" id="UP000694411">
    <property type="component" value="Chromosome 15"/>
</dbReference>
<reference evidence="2" key="3">
    <citation type="submission" date="2025-09" db="UniProtKB">
        <authorList>
            <consortium name="Ensembl"/>
        </authorList>
    </citation>
    <scope>IDENTIFICATION</scope>
</reference>
<reference evidence="2" key="1">
    <citation type="submission" date="2018-05" db="EMBL/GenBank/DDBJ databases">
        <title>Whole genome of Theropithecus gelada.</title>
        <authorList>
            <person name="Chiou K.L."/>
            <person name="Snyder-Mackler N."/>
        </authorList>
    </citation>
    <scope>NUCLEOTIDE SEQUENCE [LARGE SCALE GENOMIC DNA]</scope>
</reference>